<dbReference type="SMART" id="SM00115">
    <property type="entry name" value="CASc"/>
    <property type="match status" value="1"/>
</dbReference>
<reference evidence="6" key="1">
    <citation type="submission" date="2016-03" db="EMBL/GenBank/DDBJ databases">
        <title>The caspase-3 gene from the oriental river prawn: Characterization and expression in response to hypoxia.</title>
        <authorList>
            <person name="Sun S."/>
            <person name="Fu H."/>
            <person name="Ge X."/>
            <person name="Zhu J."/>
        </authorList>
    </citation>
    <scope>NUCLEOTIDE SEQUENCE</scope>
</reference>
<dbReference type="InterPro" id="IPR011600">
    <property type="entry name" value="Pept_C14_caspase"/>
</dbReference>
<dbReference type="GO" id="GO:0006508">
    <property type="term" value="P:proteolysis"/>
    <property type="evidence" value="ECO:0007669"/>
    <property type="project" value="InterPro"/>
</dbReference>
<dbReference type="EMBL" id="KX650496">
    <property type="protein sequence ID" value="ARF06728.1"/>
    <property type="molecule type" value="mRNA"/>
</dbReference>
<dbReference type="PANTHER" id="PTHR48169">
    <property type="entry name" value="DED DOMAIN-CONTAINING PROTEIN"/>
    <property type="match status" value="1"/>
</dbReference>
<dbReference type="PRINTS" id="PR00376">
    <property type="entry name" value="IL1BCENZYME"/>
</dbReference>
<evidence type="ECO:0000259" key="5">
    <source>
        <dbReference type="PROSITE" id="PS50208"/>
    </source>
</evidence>
<feature type="domain" description="Caspase family p10" evidence="4">
    <location>
        <begin position="378"/>
        <end position="468"/>
    </location>
</feature>
<dbReference type="GO" id="GO:0004197">
    <property type="term" value="F:cysteine-type endopeptidase activity"/>
    <property type="evidence" value="ECO:0007669"/>
    <property type="project" value="InterPro"/>
</dbReference>
<name>A0A2I4K7Z9_MACNP</name>
<dbReference type="PANTHER" id="PTHR48169:SF7">
    <property type="entry name" value="CASPASE 10"/>
    <property type="match status" value="1"/>
</dbReference>
<dbReference type="SUPFAM" id="SSF52129">
    <property type="entry name" value="Caspase-like"/>
    <property type="match status" value="1"/>
</dbReference>
<dbReference type="InterPro" id="IPR002138">
    <property type="entry name" value="Pept_C14_p10"/>
</dbReference>
<evidence type="ECO:0000313" key="6">
    <source>
        <dbReference type="EMBL" id="AMZ03555.1"/>
    </source>
</evidence>
<dbReference type="GO" id="GO:0006915">
    <property type="term" value="P:apoptotic process"/>
    <property type="evidence" value="ECO:0007669"/>
    <property type="project" value="UniProtKB-KW"/>
</dbReference>
<dbReference type="Pfam" id="PF23725">
    <property type="entry name" value="Dredd_N"/>
    <property type="match status" value="1"/>
</dbReference>
<dbReference type="EMBL" id="KU942381">
    <property type="protein sequence ID" value="AMZ03555.1"/>
    <property type="molecule type" value="mRNA"/>
</dbReference>
<dbReference type="InterPro" id="IPR001309">
    <property type="entry name" value="Pept_C14_p20"/>
</dbReference>
<accession>A0A2I4K7Z9</accession>
<dbReference type="InterPro" id="IPR056259">
    <property type="entry name" value="Dredd_N"/>
</dbReference>
<evidence type="ECO:0000256" key="2">
    <source>
        <dbReference type="ARBA" id="ARBA00022703"/>
    </source>
</evidence>
<evidence type="ECO:0000256" key="1">
    <source>
        <dbReference type="ARBA" id="ARBA00010134"/>
    </source>
</evidence>
<dbReference type="PROSITE" id="PS50207">
    <property type="entry name" value="CASPASE_P10"/>
    <property type="match status" value="1"/>
</dbReference>
<dbReference type="Gene3D" id="3.40.50.1460">
    <property type="match status" value="1"/>
</dbReference>
<keyword evidence="2" id="KW-0053">Apoptosis</keyword>
<proteinExistence type="evidence at transcript level"/>
<dbReference type="AlphaFoldDB" id="A0A2I4K7Z9"/>
<dbReference type="PROSITE" id="PS50208">
    <property type="entry name" value="CASPASE_P20"/>
    <property type="match status" value="1"/>
</dbReference>
<reference evidence="7" key="2">
    <citation type="submission" date="2016-08" db="EMBL/GenBank/DDBJ databases">
        <title>Aspase-mediated apoptosis in crustaceans: cloning and functional characterization of EsCaspase-3-like protein from oriental river prawn.</title>
        <authorList>
            <person name="Sun S."/>
            <person name="Fu H."/>
            <person name="Ge X."/>
            <person name="Zhu J."/>
        </authorList>
    </citation>
    <scope>NUCLEOTIDE SEQUENCE</scope>
</reference>
<dbReference type="InterPro" id="IPR015917">
    <property type="entry name" value="Pept_C14A"/>
</dbReference>
<dbReference type="Pfam" id="PF00656">
    <property type="entry name" value="Peptidase_C14"/>
    <property type="match status" value="1"/>
</dbReference>
<protein>
    <submittedName>
        <fullName evidence="6">Caspase-3</fullName>
    </submittedName>
</protein>
<feature type="domain" description="Caspase family p20" evidence="5">
    <location>
        <begin position="236"/>
        <end position="367"/>
    </location>
</feature>
<dbReference type="GO" id="GO:0005737">
    <property type="term" value="C:cytoplasm"/>
    <property type="evidence" value="ECO:0007669"/>
    <property type="project" value="UniProtKB-ARBA"/>
</dbReference>
<evidence type="ECO:0000256" key="3">
    <source>
        <dbReference type="RuleBase" id="RU003971"/>
    </source>
</evidence>
<organism evidence="6">
    <name type="scientific">Macrobrachium nipponense</name>
    <name type="common">Oriental river shrimp</name>
    <name type="synonym">Palaemon nipponensis</name>
    <dbReference type="NCBI Taxonomy" id="159736"/>
    <lineage>
        <taxon>Eukaryota</taxon>
        <taxon>Metazoa</taxon>
        <taxon>Ecdysozoa</taxon>
        <taxon>Arthropoda</taxon>
        <taxon>Crustacea</taxon>
        <taxon>Multicrustacea</taxon>
        <taxon>Malacostraca</taxon>
        <taxon>Eumalacostraca</taxon>
        <taxon>Eucarida</taxon>
        <taxon>Decapoda</taxon>
        <taxon>Pleocyemata</taxon>
        <taxon>Caridea</taxon>
        <taxon>Palaemonoidea</taxon>
        <taxon>Palaemonidae</taxon>
        <taxon>Macrobrachium</taxon>
    </lineage>
</organism>
<evidence type="ECO:0000259" key="4">
    <source>
        <dbReference type="PROSITE" id="PS50207"/>
    </source>
</evidence>
<evidence type="ECO:0000313" key="7">
    <source>
        <dbReference type="EMBL" id="ARF06728.1"/>
    </source>
</evidence>
<dbReference type="InterPro" id="IPR029030">
    <property type="entry name" value="Caspase-like_dom_sf"/>
</dbReference>
<dbReference type="BRENDA" id="3.4.22.56">
    <property type="organism ID" value="7762"/>
</dbReference>
<comment type="similarity">
    <text evidence="1 3">Belongs to the peptidase C14A family.</text>
</comment>
<dbReference type="GO" id="GO:0051604">
    <property type="term" value="P:protein maturation"/>
    <property type="evidence" value="ECO:0007669"/>
    <property type="project" value="UniProtKB-ARBA"/>
</dbReference>
<dbReference type="GO" id="GO:0043067">
    <property type="term" value="P:regulation of programmed cell death"/>
    <property type="evidence" value="ECO:0007669"/>
    <property type="project" value="UniProtKB-ARBA"/>
</dbReference>
<sequence length="521" mass="59110">MAVVRDSASLGSTDDLPCSNSDVFLSHQRLSADTNAALYELDDNEAISIVFLLLDVEYLAKHGFKYCQYICNGRLKETMDLLVTVVKHTKGSLSSVIEALYIIGRYDLLEDHLGLRIDQKFSTVFTDSVDEDRKALYCVFAGMAQEEADCIIQARLSDWSCPESGRPFEETFARNLSIENYYHLITDLYDGLMDENKETLALYLHPFIRRIQQSIQVPILPSWNLETTYPPPTCYPHGLCIIINIKSFMKPRVENENIPSLGERHGSDIDKERIAGTFKLFGFHVMHLDNPDHEQIQRFFKNLRVSPKLAVVSCLVVCVMTHGDEYDQIFLHDRSCLSITDLRKLCFSQVLHDKPRLYFIQACRGERALQPIFLQQDVCTVAHAESNCLISAATVKGYSAVRSQTAGSWYITDLCQALQEFGHLVPIKTVLHRTRETLMARVGSMNNKFVTQLSEDKDTLTEDVQLVRADEENFLEGIIDLVRLEVVEKLVEDLFEEALSAAESSGDLDALNEKMSSFTMN</sequence>